<dbReference type="EMBL" id="LR796660">
    <property type="protein sequence ID" value="CAB4157907.1"/>
    <property type="molecule type" value="Genomic_DNA"/>
</dbReference>
<reference evidence="1" key="1">
    <citation type="submission" date="2020-04" db="EMBL/GenBank/DDBJ databases">
        <authorList>
            <person name="Chiriac C."/>
            <person name="Salcher M."/>
            <person name="Ghai R."/>
            <person name="Kavagutti S V."/>
        </authorList>
    </citation>
    <scope>NUCLEOTIDE SEQUENCE</scope>
</reference>
<proteinExistence type="predicted"/>
<evidence type="ECO:0000313" key="1">
    <source>
        <dbReference type="EMBL" id="CAB4157907.1"/>
    </source>
</evidence>
<organism evidence="1">
    <name type="scientific">uncultured Caudovirales phage</name>
    <dbReference type="NCBI Taxonomy" id="2100421"/>
    <lineage>
        <taxon>Viruses</taxon>
        <taxon>Duplodnaviria</taxon>
        <taxon>Heunggongvirae</taxon>
        <taxon>Uroviricota</taxon>
        <taxon>Caudoviricetes</taxon>
        <taxon>Peduoviridae</taxon>
        <taxon>Maltschvirus</taxon>
        <taxon>Maltschvirus maltsch</taxon>
    </lineage>
</organism>
<gene>
    <name evidence="1" type="ORF">UFOVP679_54</name>
</gene>
<accession>A0A6J5NGJ4</accession>
<name>A0A6J5NGJ4_9CAUD</name>
<protein>
    <submittedName>
        <fullName evidence="1">Uncharacterized protein</fullName>
    </submittedName>
</protein>
<sequence length="114" mass="12467">MSGFVPLWTSEAGVQKSLRVNGDGSIDVALTQDVGALLDRNKAMANHNDGYSASREMRRVGSIPWGVINQWLAEGFDPFDPDNKHILARKLNDSDFRDLRTAGGHLGVSNGVMR</sequence>